<protein>
    <submittedName>
        <fullName evidence="2">Uncharacterized protein</fullName>
    </submittedName>
</protein>
<comment type="caution">
    <text evidence="2">The sequence shown here is derived from an EMBL/GenBank/DDBJ whole genome shotgun (WGS) entry which is preliminary data.</text>
</comment>
<reference evidence="2" key="1">
    <citation type="journal article" date="2023" name="Plant J.">
        <title>The genome of the king protea, Protea cynaroides.</title>
        <authorList>
            <person name="Chang J."/>
            <person name="Duong T.A."/>
            <person name="Schoeman C."/>
            <person name="Ma X."/>
            <person name="Roodt D."/>
            <person name="Barker N."/>
            <person name="Li Z."/>
            <person name="Van de Peer Y."/>
            <person name="Mizrachi E."/>
        </authorList>
    </citation>
    <scope>NUCLEOTIDE SEQUENCE</scope>
    <source>
        <tissue evidence="2">Young leaves</tissue>
    </source>
</reference>
<dbReference type="EMBL" id="JAMYWD010000005">
    <property type="protein sequence ID" value="KAJ4970365.1"/>
    <property type="molecule type" value="Genomic_DNA"/>
</dbReference>
<evidence type="ECO:0000256" key="1">
    <source>
        <dbReference type="SAM" id="Phobius"/>
    </source>
</evidence>
<dbReference type="Gene3D" id="3.40.50.300">
    <property type="entry name" value="P-loop containing nucleotide triphosphate hydrolases"/>
    <property type="match status" value="1"/>
</dbReference>
<sequence length="190" mass="21664">MLRVWLLVRHCSIAAKVNEVQHLRLVIVEVSEIFLRQRYPIRVFASNHALKASVLATVEVLGAKMVEGSEDGLRDLCLYEERRMQGEHTGVVESKLICKMIYSWKEDNSLHLAAEGEGAVSDSQLLDSLHMCLEFCFRDEVCDRKEGIWSVIETATSLCYSDLYSLHFWGKGFTPVLIVLFPLLFCILAR</sequence>
<keyword evidence="1" id="KW-0472">Membrane</keyword>
<dbReference type="OrthoDB" id="425114at2759"/>
<proteinExistence type="predicted"/>
<feature type="transmembrane region" description="Helical" evidence="1">
    <location>
        <begin position="168"/>
        <end position="189"/>
    </location>
</feature>
<dbReference type="Proteomes" id="UP001141806">
    <property type="component" value="Unassembled WGS sequence"/>
</dbReference>
<gene>
    <name evidence="2" type="ORF">NE237_003464</name>
</gene>
<keyword evidence="3" id="KW-1185">Reference proteome</keyword>
<keyword evidence="1" id="KW-1133">Transmembrane helix</keyword>
<evidence type="ECO:0000313" key="2">
    <source>
        <dbReference type="EMBL" id="KAJ4970365.1"/>
    </source>
</evidence>
<name>A0A9Q0QSL8_9MAGN</name>
<evidence type="ECO:0000313" key="3">
    <source>
        <dbReference type="Proteomes" id="UP001141806"/>
    </source>
</evidence>
<keyword evidence="1" id="KW-0812">Transmembrane</keyword>
<dbReference type="AlphaFoldDB" id="A0A9Q0QSL8"/>
<dbReference type="InterPro" id="IPR027417">
    <property type="entry name" value="P-loop_NTPase"/>
</dbReference>
<accession>A0A9Q0QSL8</accession>
<organism evidence="2 3">
    <name type="scientific">Protea cynaroides</name>
    <dbReference type="NCBI Taxonomy" id="273540"/>
    <lineage>
        <taxon>Eukaryota</taxon>
        <taxon>Viridiplantae</taxon>
        <taxon>Streptophyta</taxon>
        <taxon>Embryophyta</taxon>
        <taxon>Tracheophyta</taxon>
        <taxon>Spermatophyta</taxon>
        <taxon>Magnoliopsida</taxon>
        <taxon>Proteales</taxon>
        <taxon>Proteaceae</taxon>
        <taxon>Protea</taxon>
    </lineage>
</organism>